<reference evidence="1" key="1">
    <citation type="submission" date="2022-07" db="EMBL/GenBank/DDBJ databases">
        <title>Genome Sequence of Xylaria arbuscula.</title>
        <authorList>
            <person name="Buettner E."/>
        </authorList>
    </citation>
    <scope>NUCLEOTIDE SEQUENCE</scope>
    <source>
        <strain evidence="1">VT107</strain>
    </source>
</reference>
<organism evidence="1 2">
    <name type="scientific">Xylaria arbuscula</name>
    <dbReference type="NCBI Taxonomy" id="114810"/>
    <lineage>
        <taxon>Eukaryota</taxon>
        <taxon>Fungi</taxon>
        <taxon>Dikarya</taxon>
        <taxon>Ascomycota</taxon>
        <taxon>Pezizomycotina</taxon>
        <taxon>Sordariomycetes</taxon>
        <taxon>Xylariomycetidae</taxon>
        <taxon>Xylariales</taxon>
        <taxon>Xylariaceae</taxon>
        <taxon>Xylaria</taxon>
    </lineage>
</organism>
<protein>
    <submittedName>
        <fullName evidence="1">Uncharacterized protein</fullName>
    </submittedName>
</protein>
<proteinExistence type="predicted"/>
<keyword evidence="2" id="KW-1185">Reference proteome</keyword>
<dbReference type="EMBL" id="JANPWZ010001299">
    <property type="protein sequence ID" value="KAJ3566928.1"/>
    <property type="molecule type" value="Genomic_DNA"/>
</dbReference>
<evidence type="ECO:0000313" key="1">
    <source>
        <dbReference type="EMBL" id="KAJ3566928.1"/>
    </source>
</evidence>
<evidence type="ECO:0000313" key="2">
    <source>
        <dbReference type="Proteomes" id="UP001148614"/>
    </source>
</evidence>
<dbReference type="Proteomes" id="UP001148614">
    <property type="component" value="Unassembled WGS sequence"/>
</dbReference>
<sequence length="102" mass="11100">MKVIHLGVDSFGISVRFHEDGNGAFFREKDVLTLTRKPENAKKIAADEERFLDHARMTVVLNGDGGLVSAADVPTSVEDAFLTVFDLGTPLVADDVDNAILR</sequence>
<name>A0A9W8NB88_9PEZI</name>
<gene>
    <name evidence="1" type="ORF">NPX13_g6957</name>
</gene>
<comment type="caution">
    <text evidence="1">The sequence shown here is derived from an EMBL/GenBank/DDBJ whole genome shotgun (WGS) entry which is preliminary data.</text>
</comment>
<accession>A0A9W8NB88</accession>
<dbReference type="AlphaFoldDB" id="A0A9W8NB88"/>